<sequence>MENKRNDIINWKELIHMKVIPEMTFGSLTTKWSWKSKDQRIWKCTCKCGGYCYVKEDALICGVVKDCGKCIITT</sequence>
<dbReference type="AlphaFoldDB" id="A0A414AEA5"/>
<protein>
    <submittedName>
        <fullName evidence="1">Uncharacterized protein</fullName>
    </submittedName>
</protein>
<accession>A0A414AEA5</accession>
<dbReference type="Proteomes" id="UP000283975">
    <property type="component" value="Unassembled WGS sequence"/>
</dbReference>
<evidence type="ECO:0000313" key="2">
    <source>
        <dbReference type="Proteomes" id="UP000283975"/>
    </source>
</evidence>
<proteinExistence type="predicted"/>
<gene>
    <name evidence="1" type="ORF">DW839_32180</name>
</gene>
<reference evidence="1 2" key="1">
    <citation type="submission" date="2018-08" db="EMBL/GenBank/DDBJ databases">
        <title>A genome reference for cultivated species of the human gut microbiota.</title>
        <authorList>
            <person name="Zou Y."/>
            <person name="Xue W."/>
            <person name="Luo G."/>
        </authorList>
    </citation>
    <scope>NUCLEOTIDE SEQUENCE [LARGE SCALE GENOMIC DNA]</scope>
    <source>
        <strain evidence="1 2">AM35-14</strain>
    </source>
</reference>
<evidence type="ECO:0000313" key="1">
    <source>
        <dbReference type="EMBL" id="RHC45553.1"/>
    </source>
</evidence>
<dbReference type="EMBL" id="QSHZ01000073">
    <property type="protein sequence ID" value="RHC45553.1"/>
    <property type="molecule type" value="Genomic_DNA"/>
</dbReference>
<comment type="caution">
    <text evidence="1">The sequence shown here is derived from an EMBL/GenBank/DDBJ whole genome shotgun (WGS) entry which is preliminary data.</text>
</comment>
<organism evidence="1 2">
    <name type="scientific">Enterocloster bolteae</name>
    <dbReference type="NCBI Taxonomy" id="208479"/>
    <lineage>
        <taxon>Bacteria</taxon>
        <taxon>Bacillati</taxon>
        <taxon>Bacillota</taxon>
        <taxon>Clostridia</taxon>
        <taxon>Lachnospirales</taxon>
        <taxon>Lachnospiraceae</taxon>
        <taxon>Enterocloster</taxon>
    </lineage>
</organism>
<name>A0A414AEA5_9FIRM</name>